<keyword evidence="2" id="KW-0378">Hydrolase</keyword>
<organism evidence="2 3">
    <name type="scientific">Mycobacterium kansasii</name>
    <dbReference type="NCBI Taxonomy" id="1768"/>
    <lineage>
        <taxon>Bacteria</taxon>
        <taxon>Bacillati</taxon>
        <taxon>Actinomycetota</taxon>
        <taxon>Actinomycetes</taxon>
        <taxon>Mycobacteriales</taxon>
        <taxon>Mycobacteriaceae</taxon>
        <taxon>Mycobacterium</taxon>
    </lineage>
</organism>
<sequence length="37" mass="3915">MMATTATEGWAVAHRGSMVAEEYPDGMGPRPGTCCSR</sequence>
<dbReference type="EMBL" id="MVBM01000004">
    <property type="protein sequence ID" value="OOK73544.1"/>
    <property type="molecule type" value="Genomic_DNA"/>
</dbReference>
<evidence type="ECO:0000313" key="3">
    <source>
        <dbReference type="Proteomes" id="UP000189229"/>
    </source>
</evidence>
<accession>A0A1V3X2M9</accession>
<reference evidence="2 3" key="1">
    <citation type="submission" date="2017-02" db="EMBL/GenBank/DDBJ databases">
        <title>Complete genome sequences of Mycobacterium kansasii strains isolated from rhesus macaques.</title>
        <authorList>
            <person name="Panda A."/>
            <person name="Nagaraj S."/>
            <person name="Zhao X."/>
            <person name="Tettelin H."/>
            <person name="Detolla L.J."/>
        </authorList>
    </citation>
    <scope>NUCLEOTIDE SEQUENCE [LARGE SCALE GENOMIC DNA]</scope>
    <source>
        <strain evidence="2 3">11-3813</strain>
    </source>
</reference>
<name>A0A1V3X2M9_MYCKA</name>
<proteinExistence type="predicted"/>
<feature type="region of interest" description="Disordered" evidence="1">
    <location>
        <begin position="1"/>
        <end position="37"/>
    </location>
</feature>
<dbReference type="AlphaFoldDB" id="A0A1V3X2M9"/>
<dbReference type="Proteomes" id="UP000189229">
    <property type="component" value="Unassembled WGS sequence"/>
</dbReference>
<dbReference type="GO" id="GO:0016787">
    <property type="term" value="F:hydrolase activity"/>
    <property type="evidence" value="ECO:0007669"/>
    <property type="project" value="UniProtKB-KW"/>
</dbReference>
<gene>
    <name evidence="2" type="ORF">BZL30_5235</name>
</gene>
<protein>
    <submittedName>
        <fullName evidence="2">Hydrolase domain protein</fullName>
    </submittedName>
</protein>
<comment type="caution">
    <text evidence="2">The sequence shown here is derived from an EMBL/GenBank/DDBJ whole genome shotgun (WGS) entry which is preliminary data.</text>
</comment>
<evidence type="ECO:0000313" key="2">
    <source>
        <dbReference type="EMBL" id="OOK73544.1"/>
    </source>
</evidence>
<evidence type="ECO:0000256" key="1">
    <source>
        <dbReference type="SAM" id="MobiDB-lite"/>
    </source>
</evidence>